<accession>A0ABV2I4T9</accession>
<dbReference type="EMBL" id="JBEPLM010000034">
    <property type="protein sequence ID" value="MET3597925.1"/>
    <property type="molecule type" value="Genomic_DNA"/>
</dbReference>
<keyword evidence="2" id="KW-1185">Reference proteome</keyword>
<reference evidence="1 2" key="1">
    <citation type="submission" date="2024-06" db="EMBL/GenBank/DDBJ databases">
        <title>Genomic Encyclopedia of Type Strains, Phase IV (KMG-IV): sequencing the most valuable type-strain genomes for metagenomic binning, comparative biology and taxonomic classification.</title>
        <authorList>
            <person name="Goeker M."/>
        </authorList>
    </citation>
    <scope>NUCLEOTIDE SEQUENCE [LARGE SCALE GENOMIC DNA]</scope>
    <source>
        <strain evidence="1 2">DSM 29846</strain>
    </source>
</reference>
<evidence type="ECO:0000313" key="1">
    <source>
        <dbReference type="EMBL" id="MET3597925.1"/>
    </source>
</evidence>
<organism evidence="1 2">
    <name type="scientific">Mesorhizobium shonense</name>
    <dbReference type="NCBI Taxonomy" id="1209948"/>
    <lineage>
        <taxon>Bacteria</taxon>
        <taxon>Pseudomonadati</taxon>
        <taxon>Pseudomonadota</taxon>
        <taxon>Alphaproteobacteria</taxon>
        <taxon>Hyphomicrobiales</taxon>
        <taxon>Phyllobacteriaceae</taxon>
        <taxon>Mesorhizobium</taxon>
    </lineage>
</organism>
<proteinExistence type="predicted"/>
<name>A0ABV2I4T9_9HYPH</name>
<protein>
    <submittedName>
        <fullName evidence="1">Uncharacterized protein</fullName>
    </submittedName>
</protein>
<comment type="caution">
    <text evidence="1">The sequence shown here is derived from an EMBL/GenBank/DDBJ whole genome shotgun (WGS) entry which is preliminary data.</text>
</comment>
<gene>
    <name evidence="1" type="ORF">ABID26_007352</name>
</gene>
<sequence length="73" mass="8076">MALSDGMSRAEVDRIEAKDLALGIGPLRPRNAATLILLDGHGSTARVLLGRRHRGHAFMPGKVRLSRWPHRSR</sequence>
<dbReference type="Gene3D" id="3.90.79.10">
    <property type="entry name" value="Nucleoside Triphosphate Pyrophosphohydrolase"/>
    <property type="match status" value="1"/>
</dbReference>
<evidence type="ECO:0000313" key="2">
    <source>
        <dbReference type="Proteomes" id="UP001549036"/>
    </source>
</evidence>
<dbReference type="Proteomes" id="UP001549036">
    <property type="component" value="Unassembled WGS sequence"/>
</dbReference>